<dbReference type="InterPro" id="IPR013783">
    <property type="entry name" value="Ig-like_fold"/>
</dbReference>
<evidence type="ECO:0000313" key="8">
    <source>
        <dbReference type="EMBL" id="MCQ3023538.1"/>
    </source>
</evidence>
<feature type="chain" id="PRO_5043442487" description="Beta-D-glucoside glucohydrolase" evidence="6">
    <location>
        <begin position="30"/>
        <end position="899"/>
    </location>
</feature>
<dbReference type="AlphaFoldDB" id="A0AAW5JAM1"/>
<dbReference type="PRINTS" id="PR00133">
    <property type="entry name" value="GLHYDRLASE3"/>
</dbReference>
<evidence type="ECO:0000256" key="2">
    <source>
        <dbReference type="ARBA" id="ARBA00022801"/>
    </source>
</evidence>
<reference evidence="8" key="1">
    <citation type="submission" date="2022-07" db="EMBL/GenBank/DDBJ databases">
        <title>The diversity of lipopeptides in the P. syringae complex parallels phylogeny and sheds light on structural diversification during evolutionary history.</title>
        <authorList>
            <person name="Bricout A."/>
            <person name="Morris C.E."/>
            <person name="Chandeysson C."/>
            <person name="Duban M."/>
            <person name="Boistel C."/>
            <person name="Chataigne G."/>
            <person name="Lecouturier D."/>
            <person name="Jacques P."/>
            <person name="Leclere V."/>
            <person name="Rochex A."/>
        </authorList>
    </citation>
    <scope>NUCLEOTIDE SEQUENCE</scope>
    <source>
        <strain evidence="8">LYR0002</strain>
    </source>
</reference>
<dbReference type="EMBL" id="JANAKN010000078">
    <property type="protein sequence ID" value="MCQ3023538.1"/>
    <property type="molecule type" value="Genomic_DNA"/>
</dbReference>
<dbReference type="Pfam" id="PF07691">
    <property type="entry name" value="PA14"/>
    <property type="match status" value="1"/>
</dbReference>
<dbReference type="SMART" id="SM01217">
    <property type="entry name" value="Fn3_like"/>
    <property type="match status" value="1"/>
</dbReference>
<dbReference type="PANTHER" id="PTHR42715:SF10">
    <property type="entry name" value="BETA-GLUCOSIDASE"/>
    <property type="match status" value="1"/>
</dbReference>
<keyword evidence="6" id="KW-0732">Signal</keyword>
<keyword evidence="2 8" id="KW-0378">Hydrolase</keyword>
<proteinExistence type="inferred from homology"/>
<organism evidence="8 9">
    <name type="scientific">Pseudomonas savastanoi</name>
    <name type="common">Pseudomonas syringae pv. savastanoi</name>
    <dbReference type="NCBI Taxonomy" id="29438"/>
    <lineage>
        <taxon>Bacteria</taxon>
        <taxon>Pseudomonadati</taxon>
        <taxon>Pseudomonadota</taxon>
        <taxon>Gammaproteobacteria</taxon>
        <taxon>Pseudomonadales</taxon>
        <taxon>Pseudomonadaceae</taxon>
        <taxon>Pseudomonas</taxon>
    </lineage>
</organism>
<dbReference type="InterPro" id="IPR050288">
    <property type="entry name" value="Cellulose_deg_GH3"/>
</dbReference>
<dbReference type="Gene3D" id="2.60.120.260">
    <property type="entry name" value="Galactose-binding domain-like"/>
    <property type="match status" value="1"/>
</dbReference>
<dbReference type="PROSITE" id="PS51820">
    <property type="entry name" value="PA14"/>
    <property type="match status" value="1"/>
</dbReference>
<dbReference type="GO" id="GO:0005975">
    <property type="term" value="P:carbohydrate metabolic process"/>
    <property type="evidence" value="ECO:0007669"/>
    <property type="project" value="InterPro"/>
</dbReference>
<dbReference type="Pfam" id="PF14310">
    <property type="entry name" value="Fn3-like"/>
    <property type="match status" value="1"/>
</dbReference>
<evidence type="ECO:0000256" key="3">
    <source>
        <dbReference type="ARBA" id="ARBA00031448"/>
    </source>
</evidence>
<evidence type="ECO:0000256" key="5">
    <source>
        <dbReference type="ARBA" id="ARBA00032594"/>
    </source>
</evidence>
<evidence type="ECO:0000313" key="9">
    <source>
        <dbReference type="Proteomes" id="UP001206018"/>
    </source>
</evidence>
<comment type="similarity">
    <text evidence="1">Belongs to the glycosyl hydrolase 3 family.</text>
</comment>
<dbReference type="Gene3D" id="2.60.40.10">
    <property type="entry name" value="Immunoglobulins"/>
    <property type="match status" value="1"/>
</dbReference>
<dbReference type="InterPro" id="IPR011658">
    <property type="entry name" value="PA14_dom"/>
</dbReference>
<evidence type="ECO:0000256" key="6">
    <source>
        <dbReference type="SAM" id="SignalP"/>
    </source>
</evidence>
<dbReference type="GO" id="GO:0008422">
    <property type="term" value="F:beta-glucosidase activity"/>
    <property type="evidence" value="ECO:0007669"/>
    <property type="project" value="UniProtKB-ARBA"/>
</dbReference>
<dbReference type="Proteomes" id="UP001206018">
    <property type="component" value="Unassembled WGS sequence"/>
</dbReference>
<dbReference type="Pfam" id="PF01915">
    <property type="entry name" value="Glyco_hydro_3_C"/>
    <property type="match status" value="1"/>
</dbReference>
<protein>
    <recommendedName>
        <fullName evidence="5">Beta-D-glucoside glucohydrolase</fullName>
    </recommendedName>
    <alternativeName>
        <fullName evidence="3">Cellobiase</fullName>
    </alternativeName>
    <alternativeName>
        <fullName evidence="4">Gentiobiase</fullName>
    </alternativeName>
</protein>
<evidence type="ECO:0000256" key="1">
    <source>
        <dbReference type="ARBA" id="ARBA00005336"/>
    </source>
</evidence>
<dbReference type="SMART" id="SM00758">
    <property type="entry name" value="PA14"/>
    <property type="match status" value="1"/>
</dbReference>
<evidence type="ECO:0000256" key="4">
    <source>
        <dbReference type="ARBA" id="ARBA00032194"/>
    </source>
</evidence>
<accession>A0AAW5JAM1</accession>
<dbReference type="InterPro" id="IPR026891">
    <property type="entry name" value="Fn3-like"/>
</dbReference>
<dbReference type="InterPro" id="IPR036881">
    <property type="entry name" value="Glyco_hydro_3_C_sf"/>
</dbReference>
<name>A0AAW5JAM1_PSESS</name>
<dbReference type="SUPFAM" id="SSF51445">
    <property type="entry name" value="(Trans)glycosidases"/>
    <property type="match status" value="1"/>
</dbReference>
<dbReference type="SUPFAM" id="SSF56988">
    <property type="entry name" value="Anthrax protective antigen"/>
    <property type="match status" value="1"/>
</dbReference>
<dbReference type="InterPro" id="IPR037524">
    <property type="entry name" value="PA14/GLEYA"/>
</dbReference>
<sequence length="899" mass="97804">MKMQLSTRRFLLCTSLAAFPLAASFPSLAAPPIVGEEVEKKVEAMLGQMSTSDKLTYITSDAGHILRAVPQLGLPATISVDSSMGIYRDVMFGTQYPSQSALAATWSIPRAKEFGLAIGYDTRAAGAQQVLSPGMNMYRTPLTGRAAEHVSGEDPFLGAVMGPAITNAIQAQGVMTAVKHFVANEQDANRHALNVHVSSRALREIYMPGFESVVRNANPASFMCGFNKINDEYACESHNLLFDTLKGEWGFKGFVISDYNAITNGLKAAQAGADVDSPGGLQMNEKNLTPYLYSGELPQVALDDKIRRNLRGIVSYGFDKGLPTPSGIGNDPRNISASLHIAREGIVLLKNESIGGGAKLLPLKKDAKIAVIGDIANQAPPSPFGTAYSKVENHISEIEGLKKIGTGQVDYIKSMSLDPQQSVWWTKSDSDTAPGKYTNGLKAEYYNNADLSGAPALTRTEPGLNWDFASLTNTTAKGDSQLTSLYPQQGNFSARFTTRIKPTVSGNQVFKVRADGSIKLWVNNKLIIDDLNPALSSDLAGTYSKFGRAVKLEAGQMYDVRLEYSRANSKFIPSLGGLWGIQMSWASLAAPENLAQYDAVYVAAGINNEYEGEASDHGFDLPEYQDEMIKNVIAANDKTLVVMHAGGTLNVSSWINKANGFIHAWYPGAQAGRALAEIVFGDVNPSGKLPVTWDRNLEDNPSYASYPDPRPYQGDHALSDMTYKEDIFMGYRGYDKSHKKPLFPFGYGQSYTTYDYSGLSVSPKVSLADTKINVKFTVTNSGKVAGYEVAQVYVSPLNSKIDRPIKELKGFKKIFLQPGETKEVSIPLDSRSLAYFDTTTWNWIVDAGQYRVLVGGSSDSLPLKNTINSLYRQVLPVVSSNPLPANVRESVQVDSTRAY</sequence>
<dbReference type="FunFam" id="2.60.40.10:FF:000495">
    <property type="entry name" value="Periplasmic beta-glucosidase"/>
    <property type="match status" value="1"/>
</dbReference>
<feature type="domain" description="PA14" evidence="7">
    <location>
        <begin position="436"/>
        <end position="599"/>
    </location>
</feature>
<dbReference type="Pfam" id="PF00933">
    <property type="entry name" value="Glyco_hydro_3"/>
    <property type="match status" value="1"/>
</dbReference>
<feature type="signal peptide" evidence="6">
    <location>
        <begin position="1"/>
        <end position="29"/>
    </location>
</feature>
<dbReference type="Gene3D" id="3.40.50.1700">
    <property type="entry name" value="Glycoside hydrolase family 3 C-terminal domain"/>
    <property type="match status" value="1"/>
</dbReference>
<dbReference type="InterPro" id="IPR036962">
    <property type="entry name" value="Glyco_hydro_3_N_sf"/>
</dbReference>
<comment type="caution">
    <text evidence="8">The sequence shown here is derived from an EMBL/GenBank/DDBJ whole genome shotgun (WGS) entry which is preliminary data.</text>
</comment>
<gene>
    <name evidence="8" type="ORF">NLO85_23945</name>
</gene>
<dbReference type="InterPro" id="IPR001764">
    <property type="entry name" value="Glyco_hydro_3_N"/>
</dbReference>
<dbReference type="InterPro" id="IPR002772">
    <property type="entry name" value="Glyco_hydro_3_C"/>
</dbReference>
<dbReference type="Gene3D" id="3.20.20.300">
    <property type="entry name" value="Glycoside hydrolase, family 3, N-terminal domain"/>
    <property type="match status" value="1"/>
</dbReference>
<dbReference type="InterPro" id="IPR017853">
    <property type="entry name" value="GH"/>
</dbReference>
<dbReference type="PANTHER" id="PTHR42715">
    <property type="entry name" value="BETA-GLUCOSIDASE"/>
    <property type="match status" value="1"/>
</dbReference>
<evidence type="ECO:0000259" key="7">
    <source>
        <dbReference type="PROSITE" id="PS51820"/>
    </source>
</evidence>